<dbReference type="AlphaFoldDB" id="A0A974NLK4"/>
<keyword evidence="10" id="KW-1185">Reference proteome</keyword>
<evidence type="ECO:0000256" key="3">
    <source>
        <dbReference type="ARBA" id="ARBA00022475"/>
    </source>
</evidence>
<keyword evidence="3" id="KW-1003">Cell membrane</keyword>
<dbReference type="Proteomes" id="UP000595254">
    <property type="component" value="Chromosome"/>
</dbReference>
<dbReference type="PRINTS" id="PR00812">
    <property type="entry name" value="BCTERIALGSPF"/>
</dbReference>
<evidence type="ECO:0000256" key="7">
    <source>
        <dbReference type="SAM" id="Phobius"/>
    </source>
</evidence>
<comment type="subcellular location">
    <subcellularLocation>
        <location evidence="1">Cell membrane</location>
        <topology evidence="1">Multi-pass membrane protein</topology>
    </subcellularLocation>
</comment>
<accession>A0A974NLK4</accession>
<evidence type="ECO:0000313" key="10">
    <source>
        <dbReference type="Proteomes" id="UP000595254"/>
    </source>
</evidence>
<dbReference type="Gene3D" id="1.20.81.30">
    <property type="entry name" value="Type II secretion system (T2SS), domain F"/>
    <property type="match status" value="2"/>
</dbReference>
<protein>
    <submittedName>
        <fullName evidence="9">Type II secretion system F family protein</fullName>
    </submittedName>
</protein>
<gene>
    <name evidence="9" type="ORF">I6J18_20690</name>
</gene>
<dbReference type="NCBIfam" id="NF041012">
    <property type="entry name" value="T4P_ComGB"/>
    <property type="match status" value="1"/>
</dbReference>
<feature type="transmembrane region" description="Helical" evidence="7">
    <location>
        <begin position="163"/>
        <end position="182"/>
    </location>
</feature>
<keyword evidence="5 7" id="KW-1133">Transmembrane helix</keyword>
<keyword evidence="6 7" id="KW-0472">Membrane</keyword>
<evidence type="ECO:0000256" key="4">
    <source>
        <dbReference type="ARBA" id="ARBA00022692"/>
    </source>
</evidence>
<dbReference type="Pfam" id="PF00482">
    <property type="entry name" value="T2SSF"/>
    <property type="match status" value="2"/>
</dbReference>
<feature type="domain" description="Type II secretion system protein GspF" evidence="8">
    <location>
        <begin position="213"/>
        <end position="335"/>
    </location>
</feature>
<dbReference type="InterPro" id="IPR018076">
    <property type="entry name" value="T2SS_GspF_dom"/>
</dbReference>
<evidence type="ECO:0000259" key="8">
    <source>
        <dbReference type="Pfam" id="PF00482"/>
    </source>
</evidence>
<proteinExistence type="inferred from homology"/>
<evidence type="ECO:0000313" key="9">
    <source>
        <dbReference type="EMBL" id="QQS99968.1"/>
    </source>
</evidence>
<dbReference type="EMBL" id="CP068053">
    <property type="protein sequence ID" value="QQS99968.1"/>
    <property type="molecule type" value="Genomic_DNA"/>
</dbReference>
<name>A0A974NLK4_PERPY</name>
<feature type="transmembrane region" description="Helical" evidence="7">
    <location>
        <begin position="110"/>
        <end position="128"/>
    </location>
</feature>
<evidence type="ECO:0000256" key="5">
    <source>
        <dbReference type="ARBA" id="ARBA00022989"/>
    </source>
</evidence>
<organism evidence="9 10">
    <name type="scientific">Peribacillus psychrosaccharolyticus</name>
    <name type="common">Bacillus psychrosaccharolyticus</name>
    <dbReference type="NCBI Taxonomy" id="1407"/>
    <lineage>
        <taxon>Bacteria</taxon>
        <taxon>Bacillati</taxon>
        <taxon>Bacillota</taxon>
        <taxon>Bacilli</taxon>
        <taxon>Bacillales</taxon>
        <taxon>Bacillaceae</taxon>
        <taxon>Peribacillus</taxon>
    </lineage>
</organism>
<reference evidence="9 10" key="1">
    <citation type="submission" date="2021-01" db="EMBL/GenBank/DDBJ databases">
        <title>FDA dAtabase for Regulatory Grade micrObial Sequences (FDA-ARGOS): Supporting development and validation of Infectious Disease Dx tests.</title>
        <authorList>
            <person name="Nelson B."/>
            <person name="Plummer A."/>
            <person name="Tallon L."/>
            <person name="Sadzewicz L."/>
            <person name="Zhao X."/>
            <person name="Boylan J."/>
            <person name="Ott S."/>
            <person name="Bowen H."/>
            <person name="Vavikolanu K."/>
            <person name="Mehta A."/>
            <person name="Aluvathingal J."/>
            <person name="Nadendla S."/>
            <person name="Myers T."/>
            <person name="Yan Y."/>
            <person name="Sichtig H."/>
        </authorList>
    </citation>
    <scope>NUCLEOTIDE SEQUENCE [LARGE SCALE GENOMIC DNA]</scope>
    <source>
        <strain evidence="9 10">FDAARGOS_1161</strain>
    </source>
</reference>
<sequence length="343" mass="39677">MKRSKWKMTEQASFLLKLGELLEYGYSLSDGIQFLKFQETKKKRLDLDEAVEELMRGYPFYAVLTALKFHPQLISFIYYAEQYGDLSRALKEAGTYWEKRSSDMEKIQKLLVYPVLLLLFVGGAFYMLQGVLLPQFEVLFSSMDAKENGFLAFVRLASSFLSYLPYILGAAVILGLLLRQFWYMKLSPLKRRLLLLKIPILGPFIKLYETQFFASQFSSLLSGGLSLKESILLFSENQQQPFYKNLCLIIKNELTEGKPLEDILKAMPYFDKNFSIVAANGLKYGRLDQELFHYSRYLLEKIEERMTLAMRIVQPALFSIVGILVISIYLAVLLPMFSLMKDI</sequence>
<dbReference type="GO" id="GO:0005886">
    <property type="term" value="C:plasma membrane"/>
    <property type="evidence" value="ECO:0007669"/>
    <property type="project" value="UniProtKB-SubCell"/>
</dbReference>
<dbReference type="PANTHER" id="PTHR30012:SF0">
    <property type="entry name" value="TYPE II SECRETION SYSTEM PROTEIN F-RELATED"/>
    <property type="match status" value="1"/>
</dbReference>
<dbReference type="InterPro" id="IPR042094">
    <property type="entry name" value="T2SS_GspF_sf"/>
</dbReference>
<dbReference type="PANTHER" id="PTHR30012">
    <property type="entry name" value="GENERAL SECRETION PATHWAY PROTEIN"/>
    <property type="match status" value="1"/>
</dbReference>
<dbReference type="InterPro" id="IPR047692">
    <property type="entry name" value="T4P_ComGB"/>
</dbReference>
<feature type="domain" description="Type II secretion system protein GspF" evidence="8">
    <location>
        <begin position="14"/>
        <end position="134"/>
    </location>
</feature>
<evidence type="ECO:0000256" key="6">
    <source>
        <dbReference type="ARBA" id="ARBA00023136"/>
    </source>
</evidence>
<evidence type="ECO:0000256" key="1">
    <source>
        <dbReference type="ARBA" id="ARBA00004651"/>
    </source>
</evidence>
<evidence type="ECO:0000256" key="2">
    <source>
        <dbReference type="ARBA" id="ARBA00005745"/>
    </source>
</evidence>
<keyword evidence="4 7" id="KW-0812">Transmembrane</keyword>
<dbReference type="RefSeq" id="WP_040374238.1">
    <property type="nucleotide sequence ID" value="NZ_CP068053.1"/>
</dbReference>
<feature type="transmembrane region" description="Helical" evidence="7">
    <location>
        <begin position="316"/>
        <end position="337"/>
    </location>
</feature>
<dbReference type="KEGG" id="ppsr:I6J18_20690"/>
<comment type="similarity">
    <text evidence="2">Belongs to the GSP F family.</text>
</comment>
<dbReference type="InterPro" id="IPR003004">
    <property type="entry name" value="GspF/PilC"/>
</dbReference>